<dbReference type="RefSeq" id="WP_139941611.1">
    <property type="nucleotide sequence ID" value="NZ_JBHSYP010000005.1"/>
</dbReference>
<evidence type="ECO:0000313" key="1">
    <source>
        <dbReference type="EMBL" id="TPD57296.1"/>
    </source>
</evidence>
<proteinExistence type="predicted"/>
<evidence type="ECO:0000313" key="2">
    <source>
        <dbReference type="Proteomes" id="UP000319148"/>
    </source>
</evidence>
<keyword evidence="2" id="KW-1185">Reference proteome</keyword>
<comment type="caution">
    <text evidence="1">The sequence shown here is derived from an EMBL/GenBank/DDBJ whole genome shotgun (WGS) entry which is preliminary data.</text>
</comment>
<organism evidence="1 2">
    <name type="scientific">Emcibacter nanhaiensis</name>
    <dbReference type="NCBI Taxonomy" id="1505037"/>
    <lineage>
        <taxon>Bacteria</taxon>
        <taxon>Pseudomonadati</taxon>
        <taxon>Pseudomonadota</taxon>
        <taxon>Alphaproteobacteria</taxon>
        <taxon>Emcibacterales</taxon>
        <taxon>Emcibacteraceae</taxon>
        <taxon>Emcibacter</taxon>
    </lineage>
</organism>
<dbReference type="AlphaFoldDB" id="A0A501PBE1"/>
<gene>
    <name evidence="1" type="ORF">FIV46_14300</name>
</gene>
<reference evidence="2" key="1">
    <citation type="submission" date="2019-06" db="EMBL/GenBank/DDBJ databases">
        <title>The complete genome of Emcibacter congregatus ZYLT.</title>
        <authorList>
            <person name="Zhao Z."/>
        </authorList>
    </citation>
    <scope>NUCLEOTIDE SEQUENCE [LARGE SCALE GENOMIC DNA]</scope>
    <source>
        <strain evidence="2">MCCC 1A06723</strain>
    </source>
</reference>
<dbReference type="EMBL" id="VFIY01000018">
    <property type="protein sequence ID" value="TPD57296.1"/>
    <property type="molecule type" value="Genomic_DNA"/>
</dbReference>
<protein>
    <submittedName>
        <fullName evidence="1">Uncharacterized protein</fullName>
    </submittedName>
</protein>
<accession>A0A501PBE1</accession>
<dbReference type="Proteomes" id="UP000319148">
    <property type="component" value="Unassembled WGS sequence"/>
</dbReference>
<sequence>MSDRKQIFHHMGSKEEIFIYKNADGTLTLRRENEGVRVLRDGVNPVEVSVTEDELYERFKNNSLWQEIKTAIDDNK</sequence>
<name>A0A501PBE1_9PROT</name>